<reference evidence="2" key="2">
    <citation type="submission" date="2021-04" db="EMBL/GenBank/DDBJ databases">
        <authorList>
            <person name="Gilroy R."/>
        </authorList>
    </citation>
    <scope>NUCLEOTIDE SEQUENCE</scope>
    <source>
        <strain evidence="2">CHK178-16964</strain>
    </source>
</reference>
<dbReference type="GO" id="GO:0042803">
    <property type="term" value="F:protein homodimerization activity"/>
    <property type="evidence" value="ECO:0007669"/>
    <property type="project" value="InterPro"/>
</dbReference>
<dbReference type="Proteomes" id="UP000823900">
    <property type="component" value="Unassembled WGS sequence"/>
</dbReference>
<dbReference type="GO" id="GO:0006457">
    <property type="term" value="P:protein folding"/>
    <property type="evidence" value="ECO:0007669"/>
    <property type="project" value="InterPro"/>
</dbReference>
<organism evidence="2 3">
    <name type="scientific">Candidatus Lachnoclostridium stercoravium</name>
    <dbReference type="NCBI Taxonomy" id="2838633"/>
    <lineage>
        <taxon>Bacteria</taxon>
        <taxon>Bacillati</taxon>
        <taxon>Bacillota</taxon>
        <taxon>Clostridia</taxon>
        <taxon>Lachnospirales</taxon>
        <taxon>Lachnospiraceae</taxon>
    </lineage>
</organism>
<dbReference type="SUPFAM" id="SSF51064">
    <property type="entry name" value="Head domain of nucleotide exchange factor GrpE"/>
    <property type="match status" value="1"/>
</dbReference>
<dbReference type="InterPro" id="IPR009012">
    <property type="entry name" value="GrpE_head"/>
</dbReference>
<accession>A0A9D2KN85</accession>
<dbReference type="AlphaFoldDB" id="A0A9D2KN85"/>
<name>A0A9D2KN85_9FIRM</name>
<dbReference type="GO" id="GO:0000774">
    <property type="term" value="F:adenyl-nucleotide exchange factor activity"/>
    <property type="evidence" value="ECO:0007669"/>
    <property type="project" value="InterPro"/>
</dbReference>
<evidence type="ECO:0000256" key="1">
    <source>
        <dbReference type="ARBA" id="ARBA00023186"/>
    </source>
</evidence>
<dbReference type="InterPro" id="IPR000740">
    <property type="entry name" value="GrpE"/>
</dbReference>
<evidence type="ECO:0000313" key="3">
    <source>
        <dbReference type="Proteomes" id="UP000823900"/>
    </source>
</evidence>
<proteinExistence type="predicted"/>
<sequence>MEQITKETVKDLDQDQVDQLNEILLNTQEQCQMMEQVLIEQIKKKDSQIDLLHKELEYYKQDQADKLINQAMKELISLRNQLLKTIQSEAWENMSEKELKKTLIYLEEDMTDLLQRQEIDPFTSLPGENFDAGKHKATVIPTDDDSLDRKVQKSTSPGYIKRGKVLIPESVVIYRKVATVQDGTPSCPAKAGQ</sequence>
<protein>
    <submittedName>
        <fullName evidence="2">Nucleotide exchange factor GrpE</fullName>
    </submittedName>
</protein>
<reference evidence="2" key="1">
    <citation type="journal article" date="2021" name="PeerJ">
        <title>Extensive microbial diversity within the chicken gut microbiome revealed by metagenomics and culture.</title>
        <authorList>
            <person name="Gilroy R."/>
            <person name="Ravi A."/>
            <person name="Getino M."/>
            <person name="Pursley I."/>
            <person name="Horton D.L."/>
            <person name="Alikhan N.F."/>
            <person name="Baker D."/>
            <person name="Gharbi K."/>
            <person name="Hall N."/>
            <person name="Watson M."/>
            <person name="Adriaenssens E.M."/>
            <person name="Foster-Nyarko E."/>
            <person name="Jarju S."/>
            <person name="Secka A."/>
            <person name="Antonio M."/>
            <person name="Oren A."/>
            <person name="Chaudhuri R.R."/>
            <person name="La Ragione R."/>
            <person name="Hildebrand F."/>
            <person name="Pallen M.J."/>
        </authorList>
    </citation>
    <scope>NUCLEOTIDE SEQUENCE</scope>
    <source>
        <strain evidence="2">CHK178-16964</strain>
    </source>
</reference>
<dbReference type="EMBL" id="DWZA01000004">
    <property type="protein sequence ID" value="HJA70030.1"/>
    <property type="molecule type" value="Genomic_DNA"/>
</dbReference>
<keyword evidence="1" id="KW-0143">Chaperone</keyword>
<dbReference type="Pfam" id="PF01025">
    <property type="entry name" value="GrpE"/>
    <property type="match status" value="1"/>
</dbReference>
<evidence type="ECO:0000313" key="2">
    <source>
        <dbReference type="EMBL" id="HJA70030.1"/>
    </source>
</evidence>
<gene>
    <name evidence="2" type="primary">grpE</name>
    <name evidence="2" type="ORF">IAA07_00430</name>
</gene>
<dbReference type="GO" id="GO:0051087">
    <property type="term" value="F:protein-folding chaperone binding"/>
    <property type="evidence" value="ECO:0007669"/>
    <property type="project" value="InterPro"/>
</dbReference>
<comment type="caution">
    <text evidence="2">The sequence shown here is derived from an EMBL/GenBank/DDBJ whole genome shotgun (WGS) entry which is preliminary data.</text>
</comment>